<gene>
    <name evidence="2" type="ORF">FG383_03440</name>
</gene>
<feature type="domain" description="DinB-like" evidence="1">
    <location>
        <begin position="30"/>
        <end position="165"/>
    </location>
</feature>
<evidence type="ECO:0000313" key="3">
    <source>
        <dbReference type="Proteomes" id="UP000318937"/>
    </source>
</evidence>
<evidence type="ECO:0000313" key="2">
    <source>
        <dbReference type="EMBL" id="TQR17919.1"/>
    </source>
</evidence>
<keyword evidence="3" id="KW-1185">Reference proteome</keyword>
<dbReference type="Pfam" id="PF12867">
    <property type="entry name" value="DinB_2"/>
    <property type="match status" value="1"/>
</dbReference>
<dbReference type="AlphaFoldDB" id="A0A544TKF9"/>
<reference evidence="2 3" key="1">
    <citation type="submission" date="2019-05" db="EMBL/GenBank/DDBJ databases">
        <title>Psychrobacillus vulpis sp. nov., a new species isolated from feces of a red fox that inhabits in The Tablas de Daimiel Natural Park, Albacete, Spain.</title>
        <authorList>
            <person name="Rodriguez M."/>
            <person name="Reina J.C."/>
            <person name="Bejar V."/>
            <person name="Llamas I."/>
        </authorList>
    </citation>
    <scope>NUCLEOTIDE SEQUENCE [LARGE SCALE GENOMIC DNA]</scope>
    <source>
        <strain evidence="2 3">NHI-2</strain>
    </source>
</reference>
<sequence>MHNMLSEDEYASNYSSYVKLVPDGDILPTLTKQIEKTIALLLDISDDQAHFRYASEKWSIKEVIGHMADTERIMAYRLLAIARGDTVSLPGYDDKKYVQNASFDKQSVKDLLQNLNVVRQSTIHLIKSLAKEDLLRRGTANNTEVTVRALIAIIAGHELHHCNIIRDRYFGDEAYPKS</sequence>
<protein>
    <submittedName>
        <fullName evidence="2">DinB family protein</fullName>
    </submittedName>
</protein>
<dbReference type="OrthoDB" id="9793216at2"/>
<dbReference type="InterPro" id="IPR034660">
    <property type="entry name" value="DinB/YfiT-like"/>
</dbReference>
<name>A0A544TKF9_9BACI</name>
<dbReference type="RefSeq" id="WP_142605453.1">
    <property type="nucleotide sequence ID" value="NZ_VDGG01000005.1"/>
</dbReference>
<dbReference type="Gene3D" id="1.20.120.450">
    <property type="entry name" value="dinb family like domain"/>
    <property type="match status" value="1"/>
</dbReference>
<evidence type="ECO:0000259" key="1">
    <source>
        <dbReference type="Pfam" id="PF12867"/>
    </source>
</evidence>
<dbReference type="EMBL" id="VDGG01000005">
    <property type="protein sequence ID" value="TQR17919.1"/>
    <property type="molecule type" value="Genomic_DNA"/>
</dbReference>
<comment type="caution">
    <text evidence="2">The sequence shown here is derived from an EMBL/GenBank/DDBJ whole genome shotgun (WGS) entry which is preliminary data.</text>
</comment>
<dbReference type="Proteomes" id="UP000318937">
    <property type="component" value="Unassembled WGS sequence"/>
</dbReference>
<organism evidence="2 3">
    <name type="scientific">Psychrobacillus soli</name>
    <dbReference type="NCBI Taxonomy" id="1543965"/>
    <lineage>
        <taxon>Bacteria</taxon>
        <taxon>Bacillati</taxon>
        <taxon>Bacillota</taxon>
        <taxon>Bacilli</taxon>
        <taxon>Bacillales</taxon>
        <taxon>Bacillaceae</taxon>
        <taxon>Psychrobacillus</taxon>
    </lineage>
</organism>
<dbReference type="SUPFAM" id="SSF109854">
    <property type="entry name" value="DinB/YfiT-like putative metalloenzymes"/>
    <property type="match status" value="1"/>
</dbReference>
<proteinExistence type="predicted"/>
<accession>A0A544TKF9</accession>
<dbReference type="InterPro" id="IPR024775">
    <property type="entry name" value="DinB-like"/>
</dbReference>